<dbReference type="GO" id="GO:0045116">
    <property type="term" value="P:protein neddylation"/>
    <property type="evidence" value="ECO:0007669"/>
    <property type="project" value="InterPro"/>
</dbReference>
<reference evidence="2 3" key="1">
    <citation type="submission" date="2019-07" db="EMBL/GenBank/DDBJ databases">
        <title>Annotation for the trematode Paragonimus westermani.</title>
        <authorList>
            <person name="Choi Y.-J."/>
        </authorList>
    </citation>
    <scope>NUCLEOTIDE SEQUENCE [LARGE SCALE GENOMIC DNA]</scope>
    <source>
        <strain evidence="2">180907_Pwestermani</strain>
    </source>
</reference>
<evidence type="ECO:0000259" key="1">
    <source>
        <dbReference type="SMART" id="SM01181"/>
    </source>
</evidence>
<dbReference type="Proteomes" id="UP000699462">
    <property type="component" value="Unassembled WGS sequence"/>
</dbReference>
<dbReference type="Gene3D" id="3.10.290.20">
    <property type="entry name" value="Ubiquitin-like 2 activating enzyme e1b. Chain: B, domain 3"/>
    <property type="match status" value="1"/>
</dbReference>
<organism evidence="2 3">
    <name type="scientific">Paragonimus westermani</name>
    <dbReference type="NCBI Taxonomy" id="34504"/>
    <lineage>
        <taxon>Eukaryota</taxon>
        <taxon>Metazoa</taxon>
        <taxon>Spiralia</taxon>
        <taxon>Lophotrochozoa</taxon>
        <taxon>Platyhelminthes</taxon>
        <taxon>Trematoda</taxon>
        <taxon>Digenea</taxon>
        <taxon>Plagiorchiida</taxon>
        <taxon>Troglotremata</taxon>
        <taxon>Troglotrematidae</taxon>
        <taxon>Paragonimus</taxon>
    </lineage>
</organism>
<name>A0A8T0DAQ7_9TREM</name>
<dbReference type="Pfam" id="PF08825">
    <property type="entry name" value="E2_bind"/>
    <property type="match status" value="1"/>
</dbReference>
<protein>
    <recommendedName>
        <fullName evidence="1">E2 binding domain-containing protein</fullName>
    </recommendedName>
</protein>
<comment type="caution">
    <text evidence="2">The sequence shown here is derived from an EMBL/GenBank/DDBJ whole genome shotgun (WGS) entry which is preliminary data.</text>
</comment>
<evidence type="ECO:0000313" key="3">
    <source>
        <dbReference type="Proteomes" id="UP000699462"/>
    </source>
</evidence>
<gene>
    <name evidence="2" type="ORF">P879_11215</name>
</gene>
<dbReference type="EMBL" id="JTDF01007622">
    <property type="protein sequence ID" value="KAF8564929.1"/>
    <property type="molecule type" value="Genomic_DNA"/>
</dbReference>
<proteinExistence type="predicted"/>
<dbReference type="OrthoDB" id="5977743at2759"/>
<accession>A0A8T0DAQ7</accession>
<dbReference type="InterPro" id="IPR014929">
    <property type="entry name" value="E2-binding"/>
</dbReference>
<keyword evidence="3" id="KW-1185">Reference proteome</keyword>
<feature type="domain" description="E2 binding" evidence="1">
    <location>
        <begin position="10"/>
        <end position="97"/>
    </location>
</feature>
<evidence type="ECO:0000313" key="2">
    <source>
        <dbReference type="EMBL" id="KAF8564929.1"/>
    </source>
</evidence>
<dbReference type="SMART" id="SM01181">
    <property type="entry name" value="E2_bind"/>
    <property type="match status" value="1"/>
</dbReference>
<dbReference type="GO" id="GO:0019781">
    <property type="term" value="F:NEDD8 activating enzyme activity"/>
    <property type="evidence" value="ECO:0007669"/>
    <property type="project" value="InterPro"/>
</dbReference>
<sequence length="106" mass="11903">MACNNIPKDIDFSPTNTLRDVIDFLKNSTEYQMRSPSVTTVADGANKSLFIDLPEFADVLRQNLSKTLAELHLSDGQMLQVSDSTTPRTRSFRLRLNHNKAGMDTD</sequence>
<dbReference type="AlphaFoldDB" id="A0A8T0DAQ7"/>